<dbReference type="EMBL" id="MK504444">
    <property type="protein sequence ID" value="QBJ03579.1"/>
    <property type="molecule type" value="Genomic_DNA"/>
</dbReference>
<feature type="compositionally biased region" description="Low complexity" evidence="1">
    <location>
        <begin position="199"/>
        <end position="211"/>
    </location>
</feature>
<feature type="region of interest" description="Disordered" evidence="1">
    <location>
        <begin position="187"/>
        <end position="234"/>
    </location>
</feature>
<sequence>MVMEKVIGKSLEEIARGSQILDTPYNSTIVYELGTLIRNELYLVHNVSISTSNSSGTVLDKGESSIASSIQVTIDPTRIRTFVEARGITQPDFIAMVGDIVHSGMLFSTENVTIDRYNVSSLYDDELTISIDFAYTKVTDFDGGKDVAKKNSEVLKGLTDKVNNLSDLVQKMDTGFGTEVSSLKKRVDALDTPKEAPDAPDVPAATDTNTPEPAEVEGETSPVTEPTGDGTSEA</sequence>
<reference evidence="2 3" key="1">
    <citation type="submission" date="2019-02" db="EMBL/GenBank/DDBJ databases">
        <title>Isolation of virulent Lactobacillus brevis phages.</title>
        <authorList>
            <person name="Feyereisen M."/>
            <person name="Mahony J."/>
            <person name="O'Sullivan T."/>
            <person name="van Sinderen D."/>
        </authorList>
    </citation>
    <scope>NUCLEOTIDE SEQUENCE [LARGE SCALE GENOMIC DNA]</scope>
</reference>
<keyword evidence="3" id="KW-1185">Reference proteome</keyword>
<protein>
    <submittedName>
        <fullName evidence="2">Uncharacterized protein</fullName>
    </submittedName>
</protein>
<organism evidence="2 3">
    <name type="scientific">Lactobacillus phage 3-521</name>
    <dbReference type="NCBI Taxonomy" id="2510943"/>
    <lineage>
        <taxon>Viruses</taxon>
        <taxon>Duplodnaviria</taxon>
        <taxon>Heunggongvirae</taxon>
        <taxon>Uroviricota</taxon>
        <taxon>Caudoviricetes</taxon>
        <taxon>Herelleviridae</taxon>
        <taxon>Watanabevirus</taxon>
        <taxon>Watanabevirus wv3521</taxon>
    </lineage>
</organism>
<name>A0A4Y5FER0_9CAUD</name>
<accession>A0A4Y5FER0</accession>
<gene>
    <name evidence="2" type="ORF">UCC3521_0041</name>
</gene>
<feature type="compositionally biased region" description="Basic and acidic residues" evidence="1">
    <location>
        <begin position="187"/>
        <end position="197"/>
    </location>
</feature>
<evidence type="ECO:0000313" key="3">
    <source>
        <dbReference type="Proteomes" id="UP000309991"/>
    </source>
</evidence>
<evidence type="ECO:0000256" key="1">
    <source>
        <dbReference type="SAM" id="MobiDB-lite"/>
    </source>
</evidence>
<proteinExistence type="predicted"/>
<dbReference type="Proteomes" id="UP000309991">
    <property type="component" value="Segment"/>
</dbReference>
<evidence type="ECO:0000313" key="2">
    <source>
        <dbReference type="EMBL" id="QBJ03579.1"/>
    </source>
</evidence>
<feature type="compositionally biased region" description="Polar residues" evidence="1">
    <location>
        <begin position="221"/>
        <end position="234"/>
    </location>
</feature>